<dbReference type="PROSITE" id="PS00588">
    <property type="entry name" value="FLAGELLA_BB_ROD"/>
    <property type="match status" value="1"/>
</dbReference>
<dbReference type="KEGG" id="far:ABE41_016940"/>
<dbReference type="InterPro" id="IPR002371">
    <property type="entry name" value="FlgK"/>
</dbReference>
<dbReference type="SUPFAM" id="SSF64518">
    <property type="entry name" value="Phase 1 flagellin"/>
    <property type="match status" value="1"/>
</dbReference>
<protein>
    <recommendedName>
        <fullName evidence="4 7">Flagellar hook-associated protein 1</fullName>
        <shortName evidence="7">HAP1</shortName>
    </recommendedName>
</protein>
<keyword evidence="12" id="KW-0966">Cell projection</keyword>
<evidence type="ECO:0000256" key="8">
    <source>
        <dbReference type="SAM" id="Coils"/>
    </source>
</evidence>
<dbReference type="AlphaFoldDB" id="A0A1B1Z8A9"/>
<keyword evidence="12" id="KW-0282">Flagellum</keyword>
<feature type="coiled-coil region" evidence="8">
    <location>
        <begin position="166"/>
        <end position="193"/>
    </location>
</feature>
<dbReference type="InterPro" id="IPR010930">
    <property type="entry name" value="Flg_bb/hook_C_dom"/>
</dbReference>
<evidence type="ECO:0000256" key="1">
    <source>
        <dbReference type="ARBA" id="ARBA00004365"/>
    </source>
</evidence>
<reference evidence="12 13" key="1">
    <citation type="submission" date="2016-08" db="EMBL/GenBank/DDBJ databases">
        <title>Complete genome sequence of Fictibacillus arsenicus G25-54, a strain with toxicity to nematodes and a potential arsenic-resistance activity.</title>
        <authorList>
            <person name="Zheng Z."/>
        </authorList>
    </citation>
    <scope>NUCLEOTIDE SEQUENCE [LARGE SCALE GENOMIC DNA]</scope>
    <source>
        <strain evidence="12 13">G25-54</strain>
    </source>
</reference>
<comment type="similarity">
    <text evidence="3 7">Belongs to the flagella basal body rod proteins family.</text>
</comment>
<feature type="domain" description="Flagellar basal body rod protein N-terminal" evidence="9">
    <location>
        <begin position="8"/>
        <end position="37"/>
    </location>
</feature>
<feature type="domain" description="Flagellar basal-body/hook protein C-terminal" evidence="10">
    <location>
        <begin position="454"/>
        <end position="493"/>
    </location>
</feature>
<keyword evidence="6 7" id="KW-0975">Bacterial flagellum</keyword>
<accession>A0A1B1Z8A9</accession>
<dbReference type="NCBIfam" id="TIGR02492">
    <property type="entry name" value="flgK_ends"/>
    <property type="match status" value="1"/>
</dbReference>
<dbReference type="GO" id="GO:0009424">
    <property type="term" value="C:bacterial-type flagellum hook"/>
    <property type="evidence" value="ECO:0007669"/>
    <property type="project" value="UniProtKB-UniRule"/>
</dbReference>
<dbReference type="Pfam" id="PF06429">
    <property type="entry name" value="Flg_bbr_C"/>
    <property type="match status" value="1"/>
</dbReference>
<keyword evidence="13" id="KW-1185">Reference proteome</keyword>
<dbReference type="GO" id="GO:0005576">
    <property type="term" value="C:extracellular region"/>
    <property type="evidence" value="ECO:0007669"/>
    <property type="project" value="UniProtKB-SubCell"/>
</dbReference>
<keyword evidence="8" id="KW-0175">Coiled coil</keyword>
<keyword evidence="12" id="KW-0969">Cilium</keyword>
<gene>
    <name evidence="7" type="primary">flgK</name>
    <name evidence="12" type="ORF">ABE41_016940</name>
</gene>
<feature type="domain" description="Flagellar hook-associated protein FlgK helical" evidence="11">
    <location>
        <begin position="102"/>
        <end position="350"/>
    </location>
</feature>
<evidence type="ECO:0000313" key="12">
    <source>
        <dbReference type="EMBL" id="ANX13697.1"/>
    </source>
</evidence>
<proteinExistence type="inferred from homology"/>
<dbReference type="InterPro" id="IPR001444">
    <property type="entry name" value="Flag_bb_rod_N"/>
</dbReference>
<dbReference type="Proteomes" id="UP000077412">
    <property type="component" value="Chromosome"/>
</dbReference>
<dbReference type="PANTHER" id="PTHR30033">
    <property type="entry name" value="FLAGELLAR HOOK-ASSOCIATED PROTEIN 1"/>
    <property type="match status" value="1"/>
</dbReference>
<evidence type="ECO:0000256" key="3">
    <source>
        <dbReference type="ARBA" id="ARBA00009677"/>
    </source>
</evidence>
<dbReference type="PANTHER" id="PTHR30033:SF1">
    <property type="entry name" value="FLAGELLAR HOOK-ASSOCIATED PROTEIN 1"/>
    <property type="match status" value="1"/>
</dbReference>
<dbReference type="STRING" id="255247.ABE41_016940"/>
<keyword evidence="5 7" id="KW-0964">Secreted</keyword>
<evidence type="ECO:0000256" key="5">
    <source>
        <dbReference type="ARBA" id="ARBA00022525"/>
    </source>
</evidence>
<dbReference type="GO" id="GO:0005198">
    <property type="term" value="F:structural molecule activity"/>
    <property type="evidence" value="ECO:0007669"/>
    <property type="project" value="UniProtKB-UniRule"/>
</dbReference>
<dbReference type="PRINTS" id="PR01005">
    <property type="entry name" value="FLGHOOKAP1"/>
</dbReference>
<evidence type="ECO:0000256" key="7">
    <source>
        <dbReference type="RuleBase" id="RU362065"/>
    </source>
</evidence>
<dbReference type="OrthoDB" id="9802553at2"/>
<dbReference type="InterPro" id="IPR019776">
    <property type="entry name" value="Flagellar_basal_body_rod_CS"/>
</dbReference>
<evidence type="ECO:0000259" key="9">
    <source>
        <dbReference type="Pfam" id="PF00460"/>
    </source>
</evidence>
<evidence type="ECO:0000256" key="2">
    <source>
        <dbReference type="ARBA" id="ARBA00004613"/>
    </source>
</evidence>
<evidence type="ECO:0000256" key="4">
    <source>
        <dbReference type="ARBA" id="ARBA00016244"/>
    </source>
</evidence>
<organism evidence="12 13">
    <name type="scientific">Fictibacillus arsenicus</name>
    <dbReference type="NCBI Taxonomy" id="255247"/>
    <lineage>
        <taxon>Bacteria</taxon>
        <taxon>Bacillati</taxon>
        <taxon>Bacillota</taxon>
        <taxon>Bacilli</taxon>
        <taxon>Bacillales</taxon>
        <taxon>Fictibacillaceae</taxon>
        <taxon>Fictibacillus</taxon>
    </lineage>
</organism>
<name>A0A1B1Z8A9_9BACL</name>
<evidence type="ECO:0000313" key="13">
    <source>
        <dbReference type="Proteomes" id="UP000077412"/>
    </source>
</evidence>
<comment type="subcellular location">
    <subcellularLocation>
        <location evidence="1 7">Bacterial flagellum</location>
    </subcellularLocation>
    <subcellularLocation>
        <location evidence="2 7">Secreted</location>
    </subcellularLocation>
</comment>
<dbReference type="EMBL" id="CP016761">
    <property type="protein sequence ID" value="ANX13697.1"/>
    <property type="molecule type" value="Genomic_DNA"/>
</dbReference>
<dbReference type="Pfam" id="PF00460">
    <property type="entry name" value="Flg_bb_rod"/>
    <property type="match status" value="1"/>
</dbReference>
<evidence type="ECO:0000259" key="10">
    <source>
        <dbReference type="Pfam" id="PF06429"/>
    </source>
</evidence>
<dbReference type="Pfam" id="PF22638">
    <property type="entry name" value="FlgK_D1"/>
    <property type="match status" value="1"/>
</dbReference>
<evidence type="ECO:0000256" key="6">
    <source>
        <dbReference type="ARBA" id="ARBA00023143"/>
    </source>
</evidence>
<dbReference type="InterPro" id="IPR053927">
    <property type="entry name" value="FlgK_helical"/>
</dbReference>
<evidence type="ECO:0000259" key="11">
    <source>
        <dbReference type="Pfam" id="PF22638"/>
    </source>
</evidence>
<dbReference type="RefSeq" id="WP_066292874.1">
    <property type="nucleotide sequence ID" value="NZ_CP016761.1"/>
</dbReference>
<sequence length="500" mass="54677">MRSTFHGLETARRGMFTQQTALQVTGNNISNANTPGYSRQRVNFEQTEPYPAAAMNRPNIPGQMGTGVKAGSIQRVREGFLDVQFRTENNKLGYWGAKAEGLEKMEDIMNEPSDNGLSKTLDRFWQSLQDLAVNPEDSGARSVVRQRGIAVAETFNYLSNSLYTIKKDMESQIDITKLEVNSLTTQINNINKQISEIEPHGYLPNDLYDERDMLVDRLSELVNIKVTSEPSSDDPSPMAAGKYTIELISGDGTQSLGKLVDGAALAKSDVNYNIDSTTGKLTKFTLGAPPSDITTLKVGGRLSGLTDSFNNTYPTMLNDLDKLAKGFAVKFNEVHSNGYSLTNTTNIDFFALEIPGAVSEEITSTTPIAGFASRLTIHDDIKNKIENIAAGLTTSDGDGDNAQLLSDVKNDSDVKLKTTYEGMIGRMAVESQEAVRLMDNSNVLKSAVDSRRQSISGVSLDEEMTNMIQFQHAYNASARNITVIDEMLDKIINGMGVGGR</sequence>
<dbReference type="GO" id="GO:0044780">
    <property type="term" value="P:bacterial-type flagellum assembly"/>
    <property type="evidence" value="ECO:0007669"/>
    <property type="project" value="InterPro"/>
</dbReference>